<protein>
    <submittedName>
        <fullName evidence="5">Biotin transport system ATP-binding protein</fullName>
        <ecNumber evidence="5">3.6.3.-</ecNumber>
    </submittedName>
</protein>
<comment type="caution">
    <text evidence="5">The sequence shown here is derived from an EMBL/GenBank/DDBJ whole genome shotgun (WGS) entry which is preliminary data.</text>
</comment>
<dbReference type="Pfam" id="PF00005">
    <property type="entry name" value="ABC_tran"/>
    <property type="match status" value="1"/>
</dbReference>
<evidence type="ECO:0000256" key="1">
    <source>
        <dbReference type="ARBA" id="ARBA00022448"/>
    </source>
</evidence>
<dbReference type="AlphaFoldDB" id="A0A846QIY4"/>
<dbReference type="EC" id="3.6.3.-" evidence="5"/>
<feature type="domain" description="ABC transporter" evidence="4">
    <location>
        <begin position="2"/>
        <end position="231"/>
    </location>
</feature>
<dbReference type="InterPro" id="IPR027417">
    <property type="entry name" value="P-loop_NTPase"/>
</dbReference>
<dbReference type="GO" id="GO:0016020">
    <property type="term" value="C:membrane"/>
    <property type="evidence" value="ECO:0007669"/>
    <property type="project" value="InterPro"/>
</dbReference>
<organism evidence="5 6">
    <name type="scientific">Desulfobaculum xiamenense</name>
    <dbReference type="NCBI Taxonomy" id="995050"/>
    <lineage>
        <taxon>Bacteria</taxon>
        <taxon>Pseudomonadati</taxon>
        <taxon>Thermodesulfobacteriota</taxon>
        <taxon>Desulfovibrionia</taxon>
        <taxon>Desulfovibrionales</taxon>
        <taxon>Desulfovibrionaceae</taxon>
        <taxon>Desulfobaculum</taxon>
    </lineage>
</organism>
<dbReference type="PANTHER" id="PTHR43553:SF1">
    <property type="entry name" value="ABC TRANSPORTER I FAMILY MEMBER 11, CHLOROPLASTIC"/>
    <property type="match status" value="1"/>
</dbReference>
<keyword evidence="5" id="KW-0378">Hydrolase</keyword>
<reference evidence="5 6" key="1">
    <citation type="submission" date="2020-03" db="EMBL/GenBank/DDBJ databases">
        <title>Genomic Encyclopedia of Type Strains, Phase IV (KMG-IV): sequencing the most valuable type-strain genomes for metagenomic binning, comparative biology and taxonomic classification.</title>
        <authorList>
            <person name="Goeker M."/>
        </authorList>
    </citation>
    <scope>NUCLEOTIDE SEQUENCE [LARGE SCALE GENOMIC DNA]</scope>
    <source>
        <strain evidence="5 6">DSM 24233</strain>
    </source>
</reference>
<dbReference type="CDD" id="cd03225">
    <property type="entry name" value="ABC_cobalt_CbiO_domain1"/>
    <property type="match status" value="1"/>
</dbReference>
<dbReference type="SUPFAM" id="SSF52540">
    <property type="entry name" value="P-loop containing nucleoside triphosphate hydrolases"/>
    <property type="match status" value="1"/>
</dbReference>
<dbReference type="RefSeq" id="WP_167940097.1">
    <property type="nucleotide sequence ID" value="NZ_JAATJA010000001.1"/>
</dbReference>
<keyword evidence="6" id="KW-1185">Reference proteome</keyword>
<keyword evidence="2" id="KW-0547">Nucleotide-binding</keyword>
<dbReference type="InterPro" id="IPR003439">
    <property type="entry name" value="ABC_transporter-like_ATP-bd"/>
</dbReference>
<dbReference type="EMBL" id="JAATJA010000001">
    <property type="protein sequence ID" value="NJB67007.1"/>
    <property type="molecule type" value="Genomic_DNA"/>
</dbReference>
<dbReference type="InterPro" id="IPR003593">
    <property type="entry name" value="AAA+_ATPase"/>
</dbReference>
<keyword evidence="1" id="KW-0813">Transport</keyword>
<dbReference type="Proteomes" id="UP000580856">
    <property type="component" value="Unassembled WGS sequence"/>
</dbReference>
<evidence type="ECO:0000259" key="4">
    <source>
        <dbReference type="PROSITE" id="PS50893"/>
    </source>
</evidence>
<evidence type="ECO:0000313" key="6">
    <source>
        <dbReference type="Proteomes" id="UP000580856"/>
    </source>
</evidence>
<dbReference type="GO" id="GO:0005524">
    <property type="term" value="F:ATP binding"/>
    <property type="evidence" value="ECO:0007669"/>
    <property type="project" value="UniProtKB-KW"/>
</dbReference>
<accession>A0A846QIY4</accession>
<evidence type="ECO:0000256" key="2">
    <source>
        <dbReference type="ARBA" id="ARBA00022741"/>
    </source>
</evidence>
<name>A0A846QIY4_9BACT</name>
<evidence type="ECO:0000256" key="3">
    <source>
        <dbReference type="ARBA" id="ARBA00022840"/>
    </source>
</evidence>
<proteinExistence type="predicted"/>
<dbReference type="GO" id="GO:0042626">
    <property type="term" value="F:ATPase-coupled transmembrane transporter activity"/>
    <property type="evidence" value="ECO:0007669"/>
    <property type="project" value="TreeGrafter"/>
</dbReference>
<dbReference type="Gene3D" id="3.40.50.300">
    <property type="entry name" value="P-loop containing nucleotide triphosphate hydrolases"/>
    <property type="match status" value="1"/>
</dbReference>
<dbReference type="PROSITE" id="PS50893">
    <property type="entry name" value="ABC_TRANSPORTER_2"/>
    <property type="match status" value="1"/>
</dbReference>
<keyword evidence="3 5" id="KW-0067">ATP-binding</keyword>
<dbReference type="SMART" id="SM00382">
    <property type="entry name" value="AAA"/>
    <property type="match status" value="1"/>
</dbReference>
<dbReference type="InterPro" id="IPR050095">
    <property type="entry name" value="ECF_ABC_transporter_ATP-bd"/>
</dbReference>
<sequence>MIRIDQLSHSYPGGTTVLSDINLSITRGTLLALVGTNGSGKSTLLSLLAGILRPTRGTISRGGFTSPGDEAAMRRSSGLLLQDADLQILGATVEEDILLGFATDDNVARTKALDMAQRFGLADQWHTPVQHLSWGQKRKLCLAAALLRQPDCLLLDEPFSGLDYPGMIEMREMLIASRSAGLTQVVTSHDLEPLADIVDVMAVMHAGRIALSGAPRDILDHVREFGVRPPSSWTANRTLQPWD</sequence>
<dbReference type="InterPro" id="IPR015856">
    <property type="entry name" value="ABC_transpr_CbiO/EcfA_su"/>
</dbReference>
<gene>
    <name evidence="5" type="ORF">GGQ74_000647</name>
</gene>
<evidence type="ECO:0000313" key="5">
    <source>
        <dbReference type="EMBL" id="NJB67007.1"/>
    </source>
</evidence>
<dbReference type="GO" id="GO:0016887">
    <property type="term" value="F:ATP hydrolysis activity"/>
    <property type="evidence" value="ECO:0007669"/>
    <property type="project" value="InterPro"/>
</dbReference>
<dbReference type="PANTHER" id="PTHR43553">
    <property type="entry name" value="HEAVY METAL TRANSPORTER"/>
    <property type="match status" value="1"/>
</dbReference>